<name>Q117A3_TRIEI</name>
<accession>Q117A3</accession>
<dbReference type="eggNOG" id="COG3335">
    <property type="taxonomic scope" value="Bacteria"/>
</dbReference>
<dbReference type="AlphaFoldDB" id="Q117A3"/>
<gene>
    <name evidence="1" type="ordered locus">Tery_1050</name>
</gene>
<sequence length="62" mass="7206">MYEAFPAPEAHHLARRLEIYHTPGNSIWLNVAEIELIILSKQCLDRHIPTTEELHKELEACN</sequence>
<evidence type="ECO:0000313" key="1">
    <source>
        <dbReference type="EMBL" id="ABG50421.1"/>
    </source>
</evidence>
<protein>
    <submittedName>
        <fullName evidence="1">Transposase</fullName>
    </submittedName>
</protein>
<dbReference type="HOGENOM" id="CLU_2903012_0_0_3"/>
<dbReference type="KEGG" id="ter:Tery_1050"/>
<dbReference type="EMBL" id="CP000393">
    <property type="protein sequence ID" value="ABG50421.1"/>
    <property type="molecule type" value="Genomic_DNA"/>
</dbReference>
<reference evidence="1" key="1">
    <citation type="submission" date="2006-06" db="EMBL/GenBank/DDBJ databases">
        <title>Complete sequence of Trichodesmium erythraeum IMS101.</title>
        <authorList>
            <consortium name="US DOE Joint Genome Institute"/>
            <person name="Copeland A."/>
            <person name="Lucas S."/>
            <person name="Lapidus A."/>
            <person name="Barry K."/>
            <person name="Detter J.C."/>
            <person name="Glavina del Rio T."/>
            <person name="Hammon N."/>
            <person name="Israni S."/>
            <person name="Dalin E."/>
            <person name="Tice H."/>
            <person name="Pitluck S."/>
            <person name="Kiss H."/>
            <person name="Munk A.C."/>
            <person name="Brettin T."/>
            <person name="Bruce D."/>
            <person name="Han C."/>
            <person name="Tapia R."/>
            <person name="Gilna P."/>
            <person name="Schmutz J."/>
            <person name="Larimer F."/>
            <person name="Land M."/>
            <person name="Hauser L."/>
            <person name="Kyrpides N."/>
            <person name="Kim E."/>
            <person name="Richardson P."/>
        </authorList>
    </citation>
    <scope>NUCLEOTIDE SEQUENCE [LARGE SCALE GENOMIC DNA]</scope>
    <source>
        <strain evidence="1">IMS101</strain>
    </source>
</reference>
<proteinExistence type="predicted"/>
<organism evidence="1">
    <name type="scientific">Trichodesmium erythraeum (strain IMS101)</name>
    <dbReference type="NCBI Taxonomy" id="203124"/>
    <lineage>
        <taxon>Bacteria</taxon>
        <taxon>Bacillati</taxon>
        <taxon>Cyanobacteriota</taxon>
        <taxon>Cyanophyceae</taxon>
        <taxon>Oscillatoriophycideae</taxon>
        <taxon>Oscillatoriales</taxon>
        <taxon>Microcoleaceae</taxon>
        <taxon>Trichodesmium</taxon>
    </lineage>
</organism>